<reference evidence="1" key="1">
    <citation type="submission" date="2023-03" db="EMBL/GenBank/DDBJ databases">
        <title>Chromosome-level genomes of two armyworms, Mythimna separata and Mythimna loreyi, provide insights into the biosynthesis and reception of sex pheromones.</title>
        <authorList>
            <person name="Zhao H."/>
        </authorList>
    </citation>
    <scope>NUCLEOTIDE SEQUENCE</scope>
    <source>
        <strain evidence="1">BeijingLab</strain>
    </source>
</reference>
<proteinExistence type="predicted"/>
<keyword evidence="2" id="KW-1185">Reference proteome</keyword>
<comment type="caution">
    <text evidence="1">The sequence shown here is derived from an EMBL/GenBank/DDBJ whole genome shotgun (WGS) entry which is preliminary data.</text>
</comment>
<protein>
    <submittedName>
        <fullName evidence="1">Uncharacterized protein</fullName>
    </submittedName>
</protein>
<evidence type="ECO:0000313" key="1">
    <source>
        <dbReference type="EMBL" id="KAJ8709784.1"/>
    </source>
</evidence>
<gene>
    <name evidence="1" type="ORF">PYW08_009788</name>
</gene>
<sequence>MRFPSLKHLICFKEWNSKMVLEVVCSAMNLRNKLCDSHHKKLDLLHKTKVMILQEINEPLVKMAVSKAASLLGADDVEITDALVWEHDYQGRIFSDMADVIFISTKTHACVKRFADKSSVPVLCMFSRTHAPIQSLATIMAIMQHFGTMKGLNIAYVGPPHPVLNSYLLLCPMLGAHIKFKCCCKVCPVSPLLLNASKALTKTTYTVSKQCTETNEALKDASVIIAGPTTQMVEKIPEFMLSDKEINRCANYRWIFLHTCPRGAEVDDDLFNHCNAKTFDAFQNMQYIAAALMAYHIKDYTF</sequence>
<dbReference type="EMBL" id="CM056800">
    <property type="protein sequence ID" value="KAJ8709784.1"/>
    <property type="molecule type" value="Genomic_DNA"/>
</dbReference>
<organism evidence="1 2">
    <name type="scientific">Mythimna loreyi</name>
    <dbReference type="NCBI Taxonomy" id="667449"/>
    <lineage>
        <taxon>Eukaryota</taxon>
        <taxon>Metazoa</taxon>
        <taxon>Ecdysozoa</taxon>
        <taxon>Arthropoda</taxon>
        <taxon>Hexapoda</taxon>
        <taxon>Insecta</taxon>
        <taxon>Pterygota</taxon>
        <taxon>Neoptera</taxon>
        <taxon>Endopterygota</taxon>
        <taxon>Lepidoptera</taxon>
        <taxon>Glossata</taxon>
        <taxon>Ditrysia</taxon>
        <taxon>Noctuoidea</taxon>
        <taxon>Noctuidae</taxon>
        <taxon>Noctuinae</taxon>
        <taxon>Hadenini</taxon>
        <taxon>Mythimna</taxon>
    </lineage>
</organism>
<dbReference type="Proteomes" id="UP001231649">
    <property type="component" value="Chromosome 24"/>
</dbReference>
<accession>A0ACC2Q7Q0</accession>
<name>A0ACC2Q7Q0_9NEOP</name>
<evidence type="ECO:0000313" key="2">
    <source>
        <dbReference type="Proteomes" id="UP001231649"/>
    </source>
</evidence>